<gene>
    <name evidence="1" type="ORF">LCPAC406_03770</name>
</gene>
<dbReference type="EMBL" id="MK500612">
    <property type="protein sequence ID" value="QBK94063.1"/>
    <property type="molecule type" value="Genomic_DNA"/>
</dbReference>
<reference evidence="1" key="1">
    <citation type="journal article" date="2019" name="MBio">
        <title>Virus Genomes from Deep Sea Sediments Expand the Ocean Megavirome and Support Independent Origins of Viral Gigantism.</title>
        <authorList>
            <person name="Backstrom D."/>
            <person name="Yutin N."/>
            <person name="Jorgensen S.L."/>
            <person name="Dharamshi J."/>
            <person name="Homa F."/>
            <person name="Zaremba-Niedwiedzka K."/>
            <person name="Spang A."/>
            <person name="Wolf Y.I."/>
            <person name="Koonin E.V."/>
            <person name="Ettema T.J."/>
        </authorList>
    </citation>
    <scope>NUCLEOTIDE SEQUENCE</scope>
</reference>
<evidence type="ECO:0000313" key="1">
    <source>
        <dbReference type="EMBL" id="QBK94063.1"/>
    </source>
</evidence>
<accession>A0A481ZDM8</accession>
<organism evidence="1">
    <name type="scientific">Pithovirus LCPAC406</name>
    <dbReference type="NCBI Taxonomy" id="2506599"/>
    <lineage>
        <taxon>Viruses</taxon>
        <taxon>Pithoviruses</taxon>
    </lineage>
</organism>
<protein>
    <submittedName>
        <fullName evidence="1">Uncharacterized protein</fullName>
    </submittedName>
</protein>
<sequence length="116" mass="13528">MNSSEKVKFLYDKTLTISDYNAMNDEIMKNLGILEYDDINDYIIIVVELKGEEYTFIEGHSKDKLTGVFIYEDTEIIVEIEDGVASPEDHPLSKWYYDLIDGEKEYLETLSHDEDD</sequence>
<name>A0A481ZDM8_9VIRU</name>
<proteinExistence type="predicted"/>